<feature type="compositionally biased region" description="Acidic residues" evidence="1">
    <location>
        <begin position="507"/>
        <end position="522"/>
    </location>
</feature>
<dbReference type="SUPFAM" id="SSF46934">
    <property type="entry name" value="UBA-like"/>
    <property type="match status" value="2"/>
</dbReference>
<accession>A0A7S1MJY0</accession>
<organism evidence="3">
    <name type="scientific">Neobodo designis</name>
    <name type="common">Flagellated protozoan</name>
    <name type="synonym">Bodo designis</name>
    <dbReference type="NCBI Taxonomy" id="312471"/>
    <lineage>
        <taxon>Eukaryota</taxon>
        <taxon>Discoba</taxon>
        <taxon>Euglenozoa</taxon>
        <taxon>Kinetoplastea</taxon>
        <taxon>Metakinetoplastina</taxon>
        <taxon>Neobodonida</taxon>
        <taxon>Neobodo</taxon>
    </lineage>
</organism>
<protein>
    <recommendedName>
        <fullName evidence="2">UBA domain-containing protein</fullName>
    </recommendedName>
</protein>
<dbReference type="Gene3D" id="1.10.8.10">
    <property type="entry name" value="DNA helicase RuvA subunit, C-terminal domain"/>
    <property type="match status" value="1"/>
</dbReference>
<feature type="compositionally biased region" description="Low complexity" evidence="1">
    <location>
        <begin position="575"/>
        <end position="599"/>
    </location>
</feature>
<dbReference type="PROSITE" id="PS50030">
    <property type="entry name" value="UBA"/>
    <property type="match status" value="2"/>
</dbReference>
<dbReference type="EMBL" id="HBGF01035448">
    <property type="protein sequence ID" value="CAD9133511.1"/>
    <property type="molecule type" value="Transcribed_RNA"/>
</dbReference>
<evidence type="ECO:0000313" key="3">
    <source>
        <dbReference type="EMBL" id="CAD9133511.1"/>
    </source>
</evidence>
<dbReference type="InterPro" id="IPR009060">
    <property type="entry name" value="UBA-like_sf"/>
</dbReference>
<gene>
    <name evidence="3" type="ORF">NDES1114_LOCUS23799</name>
</gene>
<dbReference type="Pfam" id="PF00627">
    <property type="entry name" value="UBA"/>
    <property type="match status" value="1"/>
</dbReference>
<name>A0A7S1MJY0_NEODS</name>
<evidence type="ECO:0000256" key="1">
    <source>
        <dbReference type="SAM" id="MobiDB-lite"/>
    </source>
</evidence>
<dbReference type="AlphaFoldDB" id="A0A7S1MJY0"/>
<sequence>MRVEFADGTDVLSATGVEKLSQAAEKGKLVKVETIIQLYLSHPAADAASKDRVYEVLVDGMPTSEAEYVSSGSATVTLLVKPSAKQPTREATFNATMPFVYTYREERPPRTKKWMRDSESTAVQGLIDAFTKHRAATSTAPAVTEEEAPVPLSAMCRFAKAIVIDRAEDLTKLMNETATKIEKKKKKRAKKAARAAAVAAGMEPSPSSASFASPLPATEAPPIDHDALFLALLEKTTEAEDGMLSAMGFEQNLIVRGMLENDMNPERAVNFILGLTDTSALSGGLSNEQIEAFARRYVPEMLPPVPASPASAMPRQPTGVPAIVEEDVESNSDDDDEDEGPQDPNVAQLVTLGFPADVAKRALAEFRGNVEHAANALFEGRQFPAPHVLEGERPWSLRLRDRLLKLESEAAHADPPREPEVTPAMVIATAQQLLDADRHDELRRSAAGRAVFRELDHLFPARSPDEADPPRPEVRVGDTRSPDELLAALHNVIGQVDDALAGIREENPDDHDDDDDDDDDEHDFSGEIHGDDDTDEDGDGGDGGGYGGVVDDAGDDADGEGGMITMESTTTFETAQAQYEQQQQAAEDGAPAADAAGEN</sequence>
<evidence type="ECO:0000259" key="2">
    <source>
        <dbReference type="PROSITE" id="PS50030"/>
    </source>
</evidence>
<dbReference type="SMART" id="SM00165">
    <property type="entry name" value="UBA"/>
    <property type="match status" value="2"/>
</dbReference>
<dbReference type="InterPro" id="IPR015940">
    <property type="entry name" value="UBA"/>
</dbReference>
<feature type="domain" description="UBA" evidence="2">
    <location>
        <begin position="244"/>
        <end position="275"/>
    </location>
</feature>
<feature type="domain" description="UBA" evidence="2">
    <location>
        <begin position="336"/>
        <end position="380"/>
    </location>
</feature>
<reference evidence="3" key="1">
    <citation type="submission" date="2021-01" db="EMBL/GenBank/DDBJ databases">
        <authorList>
            <person name="Corre E."/>
            <person name="Pelletier E."/>
            <person name="Niang G."/>
            <person name="Scheremetjew M."/>
            <person name="Finn R."/>
            <person name="Kale V."/>
            <person name="Holt S."/>
            <person name="Cochrane G."/>
            <person name="Meng A."/>
            <person name="Brown T."/>
            <person name="Cohen L."/>
        </authorList>
    </citation>
    <scope>NUCLEOTIDE SEQUENCE</scope>
    <source>
        <strain evidence="3">CCAP 1951/1</strain>
    </source>
</reference>
<feature type="region of interest" description="Disordered" evidence="1">
    <location>
        <begin position="504"/>
        <end position="599"/>
    </location>
</feature>
<proteinExistence type="predicted"/>